<feature type="transmembrane region" description="Helical" evidence="6">
    <location>
        <begin position="252"/>
        <end position="272"/>
    </location>
</feature>
<protein>
    <submittedName>
        <fullName evidence="8">Sodium/hydrogen exchanger 9B1</fullName>
    </submittedName>
</protein>
<organism evidence="8 9">
    <name type="scientific">Toxocara canis</name>
    <name type="common">Canine roundworm</name>
    <dbReference type="NCBI Taxonomy" id="6265"/>
    <lineage>
        <taxon>Eukaryota</taxon>
        <taxon>Metazoa</taxon>
        <taxon>Ecdysozoa</taxon>
        <taxon>Nematoda</taxon>
        <taxon>Chromadorea</taxon>
        <taxon>Rhabditida</taxon>
        <taxon>Spirurina</taxon>
        <taxon>Ascaridomorpha</taxon>
        <taxon>Ascaridoidea</taxon>
        <taxon>Toxocaridae</taxon>
        <taxon>Toxocara</taxon>
    </lineage>
</organism>
<feature type="transmembrane region" description="Helical" evidence="6">
    <location>
        <begin position="278"/>
        <end position="295"/>
    </location>
</feature>
<dbReference type="Gene3D" id="1.20.1530.20">
    <property type="match status" value="1"/>
</dbReference>
<keyword evidence="4 6" id="KW-1133">Transmembrane helix</keyword>
<dbReference type="OrthoDB" id="423807at2759"/>
<evidence type="ECO:0000256" key="3">
    <source>
        <dbReference type="ARBA" id="ARBA00022692"/>
    </source>
</evidence>
<feature type="transmembrane region" description="Helical" evidence="6">
    <location>
        <begin position="220"/>
        <end position="240"/>
    </location>
</feature>
<dbReference type="PANTHER" id="PTHR31102:SF1">
    <property type="entry name" value="CATION_H+ EXCHANGER DOMAIN-CONTAINING PROTEIN"/>
    <property type="match status" value="1"/>
</dbReference>
<comment type="subcellular location">
    <subcellularLocation>
        <location evidence="1">Membrane</location>
        <topology evidence="1">Multi-pass membrane protein</topology>
    </subcellularLocation>
</comment>
<dbReference type="PANTHER" id="PTHR31102">
    <property type="match status" value="1"/>
</dbReference>
<feature type="transmembrane region" description="Helical" evidence="6">
    <location>
        <begin position="147"/>
        <end position="172"/>
    </location>
</feature>
<feature type="transmembrane region" description="Helical" evidence="6">
    <location>
        <begin position="184"/>
        <end position="208"/>
    </location>
</feature>
<keyword evidence="3 6" id="KW-0812">Transmembrane</keyword>
<sequence>MSNSVVSVLHRPLVRPLLNENATDSNVDTADRAQSIVSVVLIWIAAVVVGRIASYVRLPNLLGVLLCGVALRNIPYTARLLFIDAELNNFLRKTALTIILIRGGIGLDFNALKKRKGIIVRFGVLSSVIEAAVIALVAHLIFQMDVIMCFIFGMTLAATSPAVTIPTMLGLIKKGYGNDSGVPTAILASAALDNMICIMLFNVFLSLITANESASLKIGLLVLQIIVGTIVGFVIGFLLWCFPRQQSRQLHFTRVSLLFWICMAFIFGAQAIGWDSGGVIATILSSFICSVRWKDDNPQNAEKESEAFALMWNLVGMQVMFATIGFEFDFSVLHLNIVLKGFGMLVIAVIVRIIFVFLMSFGANFTKREQLFVSVAFLPKATVQAALVPQVMSACAGTVCEHFARIIMTTSVFAIIITAPIGQFVLQLLGPRTLKPRSVIVDVNALGTALSVDCDGDRKRQFVLQLLGPRTLKPRSVIVDVNALGTALSVDCDGDRKSNTHL</sequence>
<dbReference type="GO" id="GO:1902600">
    <property type="term" value="P:proton transmembrane transport"/>
    <property type="evidence" value="ECO:0007669"/>
    <property type="project" value="InterPro"/>
</dbReference>
<feature type="transmembrane region" description="Helical" evidence="6">
    <location>
        <begin position="35"/>
        <end position="54"/>
    </location>
</feature>
<dbReference type="GO" id="GO:0016020">
    <property type="term" value="C:membrane"/>
    <property type="evidence" value="ECO:0007669"/>
    <property type="project" value="UniProtKB-SubCell"/>
</dbReference>
<dbReference type="Proteomes" id="UP000031036">
    <property type="component" value="Unassembled WGS sequence"/>
</dbReference>
<evidence type="ECO:0000256" key="1">
    <source>
        <dbReference type="ARBA" id="ARBA00004141"/>
    </source>
</evidence>
<feature type="transmembrane region" description="Helical" evidence="6">
    <location>
        <begin position="338"/>
        <end position="359"/>
    </location>
</feature>
<reference evidence="8 9" key="1">
    <citation type="submission" date="2014-11" db="EMBL/GenBank/DDBJ databases">
        <title>Genetic blueprint of the zoonotic pathogen Toxocara canis.</title>
        <authorList>
            <person name="Zhu X.-Q."/>
            <person name="Korhonen P.K."/>
            <person name="Cai H."/>
            <person name="Young N.D."/>
            <person name="Nejsum P."/>
            <person name="von Samson-Himmelstjerna G."/>
            <person name="Boag P.R."/>
            <person name="Tan P."/>
            <person name="Li Q."/>
            <person name="Min J."/>
            <person name="Yang Y."/>
            <person name="Wang X."/>
            <person name="Fang X."/>
            <person name="Hall R.S."/>
            <person name="Hofmann A."/>
            <person name="Sternberg P.W."/>
            <person name="Jex A.R."/>
            <person name="Gasser R.B."/>
        </authorList>
    </citation>
    <scope>NUCLEOTIDE SEQUENCE [LARGE SCALE GENOMIC DNA]</scope>
    <source>
        <strain evidence="8">PN_DK_2014</strain>
    </source>
</reference>
<dbReference type="InterPro" id="IPR006153">
    <property type="entry name" value="Cation/H_exchanger_TM"/>
</dbReference>
<evidence type="ECO:0000256" key="4">
    <source>
        <dbReference type="ARBA" id="ARBA00022989"/>
    </source>
</evidence>
<feature type="transmembrane region" description="Helical" evidence="6">
    <location>
        <begin position="403"/>
        <end position="429"/>
    </location>
</feature>
<feature type="transmembrane region" description="Helical" evidence="6">
    <location>
        <begin position="371"/>
        <end position="391"/>
    </location>
</feature>
<dbReference type="GO" id="GO:0015297">
    <property type="term" value="F:antiporter activity"/>
    <property type="evidence" value="ECO:0007669"/>
    <property type="project" value="InterPro"/>
</dbReference>
<feature type="transmembrane region" description="Helical" evidence="6">
    <location>
        <begin position="307"/>
        <end position="326"/>
    </location>
</feature>
<feature type="transmembrane region" description="Helical" evidence="6">
    <location>
        <begin position="119"/>
        <end position="141"/>
    </location>
</feature>
<dbReference type="OMA" id="WICMAFI"/>
<comment type="similarity">
    <text evidence="2">Belongs to the monovalent cation:proton antiporter 1 (CPA1) transporter (TC 2.A.36) family.</text>
</comment>
<dbReference type="AlphaFoldDB" id="A0A0B2UX12"/>
<dbReference type="InterPro" id="IPR051843">
    <property type="entry name" value="CPA1_transporter"/>
</dbReference>
<keyword evidence="5 6" id="KW-0472">Membrane</keyword>
<dbReference type="STRING" id="6265.A0A0B2UX12"/>
<keyword evidence="9" id="KW-1185">Reference proteome</keyword>
<dbReference type="EMBL" id="JPKZ01003110">
    <property type="protein sequence ID" value="KHN73420.1"/>
    <property type="molecule type" value="Genomic_DNA"/>
</dbReference>
<evidence type="ECO:0000256" key="5">
    <source>
        <dbReference type="ARBA" id="ARBA00023136"/>
    </source>
</evidence>
<gene>
    <name evidence="8" type="primary">Slc9b1</name>
    <name evidence="8" type="ORF">Tcan_03027</name>
</gene>
<proteinExistence type="inferred from homology"/>
<dbReference type="Pfam" id="PF00999">
    <property type="entry name" value="Na_H_Exchanger"/>
    <property type="match status" value="1"/>
</dbReference>
<name>A0A0B2UX12_TOXCA</name>
<comment type="caution">
    <text evidence="8">The sequence shown here is derived from an EMBL/GenBank/DDBJ whole genome shotgun (WGS) entry which is preliminary data.</text>
</comment>
<dbReference type="InterPro" id="IPR038770">
    <property type="entry name" value="Na+/solute_symporter_sf"/>
</dbReference>
<accession>A0A0B2UX12</accession>
<evidence type="ECO:0000313" key="8">
    <source>
        <dbReference type="EMBL" id="KHN73420.1"/>
    </source>
</evidence>
<evidence type="ECO:0000256" key="2">
    <source>
        <dbReference type="ARBA" id="ARBA00007367"/>
    </source>
</evidence>
<feature type="domain" description="Cation/H+ exchanger transmembrane" evidence="7">
    <location>
        <begin position="46"/>
        <end position="420"/>
    </location>
</feature>
<evidence type="ECO:0000313" key="9">
    <source>
        <dbReference type="Proteomes" id="UP000031036"/>
    </source>
</evidence>
<evidence type="ECO:0000259" key="7">
    <source>
        <dbReference type="Pfam" id="PF00999"/>
    </source>
</evidence>
<evidence type="ECO:0000256" key="6">
    <source>
        <dbReference type="SAM" id="Phobius"/>
    </source>
</evidence>